<dbReference type="InterPro" id="IPR029044">
    <property type="entry name" value="Nucleotide-diphossugar_trans"/>
</dbReference>
<protein>
    <recommendedName>
        <fullName evidence="3">Glycosyl transferase family 2</fullName>
    </recommendedName>
</protein>
<name>A0A158CY29_9BURK</name>
<keyword evidence="2" id="KW-1185">Reference proteome</keyword>
<dbReference type="AlphaFoldDB" id="A0A158CY29"/>
<proteinExistence type="predicted"/>
<gene>
    <name evidence="1" type="ORF">AWB75_05931</name>
</gene>
<evidence type="ECO:0000313" key="2">
    <source>
        <dbReference type="Proteomes" id="UP000054870"/>
    </source>
</evidence>
<sequence length="261" mass="29412">MLDQSALRHFNPLFITPCYSGQVTSGYATSMLTLTNELWRLGVQGSMRIRAGESLVTRARNEAVAHFLAQKQHTHLFWIDADIGFTPDQALRLLLADRDVVAGVYPLKRIDWTGEIPAGLTQEQFLARALRYPVNSINSAHAAIDDDGFMEVSEAPTGFMCIRRSVLETMIERMPELQYVPDAPPDSPLHGYCHRFFDVMVEHETGRYLSEDYAFCRRWRDLGGKVYVDTRSKLAHHGAFTYRGDFGAAWAQDPSRAVGGL</sequence>
<dbReference type="Gene3D" id="3.90.550.40">
    <property type="match status" value="1"/>
</dbReference>
<dbReference type="EMBL" id="FCOF02000044">
    <property type="protein sequence ID" value="SAK87268.1"/>
    <property type="molecule type" value="Genomic_DNA"/>
</dbReference>
<comment type="caution">
    <text evidence="1">The sequence shown here is derived from an EMBL/GenBank/DDBJ whole genome shotgun (WGS) entry which is preliminary data.</text>
</comment>
<evidence type="ECO:0000313" key="1">
    <source>
        <dbReference type="EMBL" id="SAK87268.1"/>
    </source>
</evidence>
<organism evidence="1 2">
    <name type="scientific">Caballeronia catudaia</name>
    <dbReference type="NCBI Taxonomy" id="1777136"/>
    <lineage>
        <taxon>Bacteria</taxon>
        <taxon>Pseudomonadati</taxon>
        <taxon>Pseudomonadota</taxon>
        <taxon>Betaproteobacteria</taxon>
        <taxon>Burkholderiales</taxon>
        <taxon>Burkholderiaceae</taxon>
        <taxon>Caballeronia</taxon>
    </lineage>
</organism>
<dbReference type="SUPFAM" id="SSF53448">
    <property type="entry name" value="Nucleotide-diphospho-sugar transferases"/>
    <property type="match status" value="1"/>
</dbReference>
<accession>A0A158CY29</accession>
<dbReference type="RefSeq" id="WP_061127614.1">
    <property type="nucleotide sequence ID" value="NZ_FCOF02000044.1"/>
</dbReference>
<evidence type="ECO:0008006" key="3">
    <source>
        <dbReference type="Google" id="ProtNLM"/>
    </source>
</evidence>
<dbReference type="OrthoDB" id="6679586at2"/>
<reference evidence="1" key="1">
    <citation type="submission" date="2016-01" db="EMBL/GenBank/DDBJ databases">
        <authorList>
            <person name="Peeters C."/>
        </authorList>
    </citation>
    <scope>NUCLEOTIDE SEQUENCE [LARGE SCALE GENOMIC DNA]</scope>
    <source>
        <strain evidence="1">LMG 29318</strain>
    </source>
</reference>
<dbReference type="Proteomes" id="UP000054870">
    <property type="component" value="Unassembled WGS sequence"/>
</dbReference>